<feature type="compositionally biased region" description="Pro residues" evidence="6">
    <location>
        <begin position="989"/>
        <end position="1002"/>
    </location>
</feature>
<evidence type="ECO:0000256" key="4">
    <source>
        <dbReference type="ARBA" id="ARBA00022840"/>
    </source>
</evidence>
<dbReference type="GO" id="GO:0005737">
    <property type="term" value="C:cytoplasm"/>
    <property type="evidence" value="ECO:0007669"/>
    <property type="project" value="TreeGrafter"/>
</dbReference>
<gene>
    <name evidence="8" type="ORF">C2E20_6773</name>
</gene>
<evidence type="ECO:0000259" key="7">
    <source>
        <dbReference type="PROSITE" id="PS50011"/>
    </source>
</evidence>
<dbReference type="InterPro" id="IPR000719">
    <property type="entry name" value="Prot_kinase_dom"/>
</dbReference>
<dbReference type="PANTHER" id="PTHR11042:SF189">
    <property type="entry name" value="PROTEIN KINASE DOMAIN-CONTAINING PROTEIN"/>
    <property type="match status" value="1"/>
</dbReference>
<keyword evidence="1" id="KW-0808">Transferase</keyword>
<dbReference type="STRING" id="554055.A0A2P6V6L1"/>
<proteinExistence type="inferred from homology"/>
<dbReference type="OrthoDB" id="5337378at2759"/>
<feature type="region of interest" description="Disordered" evidence="6">
    <location>
        <begin position="752"/>
        <end position="778"/>
    </location>
</feature>
<organism evidence="8 9">
    <name type="scientific">Micractinium conductrix</name>
    <dbReference type="NCBI Taxonomy" id="554055"/>
    <lineage>
        <taxon>Eukaryota</taxon>
        <taxon>Viridiplantae</taxon>
        <taxon>Chlorophyta</taxon>
        <taxon>core chlorophytes</taxon>
        <taxon>Trebouxiophyceae</taxon>
        <taxon>Chlorellales</taxon>
        <taxon>Chlorellaceae</taxon>
        <taxon>Chlorella clade</taxon>
        <taxon>Micractinium</taxon>
    </lineage>
</organism>
<feature type="region of interest" description="Disordered" evidence="6">
    <location>
        <begin position="593"/>
        <end position="618"/>
    </location>
</feature>
<dbReference type="InterPro" id="IPR050339">
    <property type="entry name" value="CC_SR_Kinase"/>
</dbReference>
<feature type="compositionally biased region" description="Polar residues" evidence="6">
    <location>
        <begin position="677"/>
        <end position="706"/>
    </location>
</feature>
<dbReference type="AlphaFoldDB" id="A0A2P6V6L1"/>
<evidence type="ECO:0000313" key="9">
    <source>
        <dbReference type="Proteomes" id="UP000239649"/>
    </source>
</evidence>
<evidence type="ECO:0000256" key="2">
    <source>
        <dbReference type="ARBA" id="ARBA00022741"/>
    </source>
</evidence>
<feature type="domain" description="Protein kinase" evidence="7">
    <location>
        <begin position="93"/>
        <end position="373"/>
    </location>
</feature>
<sequence length="1018" mass="105393">MLPPLQVPAWLPPDDGEAGWEDETPRSPGAGPFRAGPGSLPASPSARKTKARAGRPYARTNSLCDAKVLVVSDLHRSESAVDPSLFQYHQHFESPWQLVGKTSLSEVFRVRHRASGQVYAVKRSRRRFRSKLQRERAMREIRAVAALPPHPNIVNQQRAWQEGGHFYIQMDFCDGGSLAQRAQRACTLGRCMPNEQLWSTACQTAQGLAFLHSHSVMHLDIKPDNIYLSGPASAPASAGSGCCSSEGNTGAASPMPTCRIGDFGLAVARDGEGSLDWEEGDGDYVAPELLAAGGQPSPAADIFSLGATLYECATGLRLPRSDGWTAADVARLQLEGRPPTFVSLLRAMLQPDPALRPSAQQVLEVVAREEPAVAATTATAVEAAAEAAAAQAVRQAVMAAHLQQGQQRAADVALVPSPFASRDDSSPPPGASPPGVAAAAAEEQQQFSFDVPQQQGSGLAFTPGQPLRSSHVRRVSSGGGGMPPGSAVKGTPMGRSRLHGGHPRWAPALSPLISEGALTPGAAAALAGLTPQPRRGSSGGDPPTPELGYAGGSGGRAVGGTASCSVSATPLDVWRPAPLQVPPQAAAAAIMSGGSSGMMSSGPGHPGSGGTQDSRDGWHLSRRDIVSPDSDFFGGYLSESDYSYSCGTGRTTSDMDFADALSPISAERCFLAAAGPTPSTGTPESLHRQSCTPGSNVAQRAQQHQPSPALYQPQALQRGPSGAAGAAARDANRRFQAASSLAWDLHTSPEFLVQLPPGSPDSLSRSSSLDDLAGQPSRAVSVRRFPTLDSYGSLLDGAASKPPQRIDSLAALAGQRFTNTFAQPPPEQEAAAGAALGAQQAGSEAAGGVAARQAPTGRALRKRQHSSRRTLMAALSRENSAASSLDGLAPPLGKARHILESGGASPTDHELPQLQLQGMHRSGSLLGREASAAAALAEAAAKAFMAAAPGGAPPSDGAYSPMSVASTPSHHLQRRDSFGAGVRGQHPAGLPPSPLPRLPPSSPLHARMTGLKLRSSTE</sequence>
<dbReference type="GO" id="GO:0005524">
    <property type="term" value="F:ATP binding"/>
    <property type="evidence" value="ECO:0007669"/>
    <property type="project" value="UniProtKB-KW"/>
</dbReference>
<dbReference type="PANTHER" id="PTHR11042">
    <property type="entry name" value="EUKARYOTIC TRANSLATION INITIATION FACTOR 2-ALPHA KINASE EIF2-ALPHA KINASE -RELATED"/>
    <property type="match status" value="1"/>
</dbReference>
<reference evidence="8 9" key="1">
    <citation type="journal article" date="2018" name="Plant J.">
        <title>Genome sequences of Chlorella sorokiniana UTEX 1602 and Micractinium conductrix SAG 241.80: implications to maltose excretion by a green alga.</title>
        <authorList>
            <person name="Arriola M.B."/>
            <person name="Velmurugan N."/>
            <person name="Zhang Y."/>
            <person name="Plunkett M.H."/>
            <person name="Hondzo H."/>
            <person name="Barney B.M."/>
        </authorList>
    </citation>
    <scope>NUCLEOTIDE SEQUENCE [LARGE SCALE GENOMIC DNA]</scope>
    <source>
        <strain evidence="8 9">SAG 241.80</strain>
    </source>
</reference>
<evidence type="ECO:0000256" key="3">
    <source>
        <dbReference type="ARBA" id="ARBA00022777"/>
    </source>
</evidence>
<evidence type="ECO:0000313" key="8">
    <source>
        <dbReference type="EMBL" id="PSC69721.1"/>
    </source>
</evidence>
<feature type="compositionally biased region" description="Gly residues" evidence="6">
    <location>
        <begin position="549"/>
        <end position="558"/>
    </location>
</feature>
<feature type="compositionally biased region" description="Low complexity" evidence="6">
    <location>
        <begin position="433"/>
        <end position="455"/>
    </location>
</feature>
<feature type="region of interest" description="Disordered" evidence="6">
    <location>
        <begin position="417"/>
        <end position="507"/>
    </location>
</feature>
<keyword evidence="4" id="KW-0067">ATP-binding</keyword>
<feature type="region of interest" description="Disordered" evidence="6">
    <location>
        <begin position="1"/>
        <end position="57"/>
    </location>
</feature>
<feature type="region of interest" description="Disordered" evidence="6">
    <location>
        <begin position="844"/>
        <end position="867"/>
    </location>
</feature>
<feature type="region of interest" description="Disordered" evidence="6">
    <location>
        <begin position="952"/>
        <end position="1018"/>
    </location>
</feature>
<dbReference type="GO" id="GO:0005634">
    <property type="term" value="C:nucleus"/>
    <property type="evidence" value="ECO:0007669"/>
    <property type="project" value="TreeGrafter"/>
</dbReference>
<name>A0A2P6V6L1_9CHLO</name>
<dbReference type="Gene3D" id="3.30.200.20">
    <property type="entry name" value="Phosphorylase Kinase, domain 1"/>
    <property type="match status" value="1"/>
</dbReference>
<keyword evidence="2" id="KW-0547">Nucleotide-binding</keyword>
<dbReference type="InterPro" id="IPR011009">
    <property type="entry name" value="Kinase-like_dom_sf"/>
</dbReference>
<dbReference type="Gene3D" id="1.10.510.10">
    <property type="entry name" value="Transferase(Phosphotransferase) domain 1"/>
    <property type="match status" value="1"/>
</dbReference>
<feature type="compositionally biased region" description="Low complexity" evidence="6">
    <location>
        <begin position="718"/>
        <end position="729"/>
    </location>
</feature>
<dbReference type="SMART" id="SM00220">
    <property type="entry name" value="S_TKc"/>
    <property type="match status" value="1"/>
</dbReference>
<dbReference type="GO" id="GO:0004672">
    <property type="term" value="F:protein kinase activity"/>
    <property type="evidence" value="ECO:0007669"/>
    <property type="project" value="InterPro"/>
</dbReference>
<evidence type="ECO:0000256" key="5">
    <source>
        <dbReference type="ARBA" id="ARBA00037982"/>
    </source>
</evidence>
<protein>
    <submittedName>
        <fullName evidence="8">Membrane-associated tyrosine-and threonine-specific cdc2-inhibitory kinase-like</fullName>
    </submittedName>
</protein>
<feature type="region of interest" description="Disordered" evidence="6">
    <location>
        <begin position="675"/>
        <end position="731"/>
    </location>
</feature>
<comment type="caution">
    <text evidence="8">The sequence shown here is derived from an EMBL/GenBank/DDBJ whole genome shotgun (WGS) entry which is preliminary data.</text>
</comment>
<dbReference type="Proteomes" id="UP000239649">
    <property type="component" value="Unassembled WGS sequence"/>
</dbReference>
<evidence type="ECO:0000256" key="6">
    <source>
        <dbReference type="SAM" id="MobiDB-lite"/>
    </source>
</evidence>
<dbReference type="EMBL" id="LHPF02000024">
    <property type="protein sequence ID" value="PSC69721.1"/>
    <property type="molecule type" value="Genomic_DNA"/>
</dbReference>
<dbReference type="Pfam" id="PF00069">
    <property type="entry name" value="Pkinase"/>
    <property type="match status" value="1"/>
</dbReference>
<dbReference type="SUPFAM" id="SSF56112">
    <property type="entry name" value="Protein kinase-like (PK-like)"/>
    <property type="match status" value="1"/>
</dbReference>
<accession>A0A2P6V6L1</accession>
<keyword evidence="3" id="KW-0418">Kinase</keyword>
<dbReference type="PROSITE" id="PS00108">
    <property type="entry name" value="PROTEIN_KINASE_ST"/>
    <property type="match status" value="1"/>
</dbReference>
<dbReference type="InterPro" id="IPR008271">
    <property type="entry name" value="Ser/Thr_kinase_AS"/>
</dbReference>
<feature type="compositionally biased region" description="Low complexity" evidence="6">
    <location>
        <begin position="593"/>
        <end position="603"/>
    </location>
</feature>
<comment type="similarity">
    <text evidence="5">Belongs to the protein kinase superfamily. Ser/Thr protein kinase family. GCN2 subfamily.</text>
</comment>
<dbReference type="PROSITE" id="PS50011">
    <property type="entry name" value="PROTEIN_KINASE_DOM"/>
    <property type="match status" value="1"/>
</dbReference>
<keyword evidence="9" id="KW-1185">Reference proteome</keyword>
<evidence type="ECO:0000256" key="1">
    <source>
        <dbReference type="ARBA" id="ARBA00022679"/>
    </source>
</evidence>
<feature type="compositionally biased region" description="Low complexity" evidence="6">
    <location>
        <begin position="760"/>
        <end position="772"/>
    </location>
</feature>
<feature type="region of interest" description="Disordered" evidence="6">
    <location>
        <begin position="529"/>
        <end position="558"/>
    </location>
</feature>